<sequence length="85" mass="9732">MSAGRYRELLDQLRPGRDLDWHELIRDAKPVDPVPVAATDPLYVLQWGRPKALLSDSLGEAHPQVAVRAQRDKTKQLHLRTEGRR</sequence>
<reference evidence="2" key="1">
    <citation type="submission" date="2022-05" db="EMBL/GenBank/DDBJ databases">
        <title>A methanotrophic Mycobacterium dominates a cave microbial ecosystem.</title>
        <authorList>
            <person name="Van Spanning R.J.M."/>
            <person name="Guan Q."/>
            <person name="Melkonian C."/>
            <person name="Gallant J."/>
            <person name="Polerecky L."/>
            <person name="Flot J.-F."/>
            <person name="Brandt B.W."/>
            <person name="Braster M."/>
            <person name="Iturbe Espinoza P."/>
            <person name="Aerts J."/>
            <person name="Meima-Franke M."/>
            <person name="Piersma S.R."/>
            <person name="Bunduc C."/>
            <person name="Ummels R."/>
            <person name="Pain A."/>
            <person name="Fleming E.J."/>
            <person name="van der Wel N."/>
            <person name="Gherman V.D."/>
            <person name="Sarbu S.M."/>
            <person name="Bodelier P.L.E."/>
            <person name="Bitter W."/>
        </authorList>
    </citation>
    <scope>NUCLEOTIDE SEQUENCE</scope>
    <source>
        <strain evidence="2">Sulfur Cave</strain>
    </source>
</reference>
<gene>
    <name evidence="2" type="ORF">M5I08_21150</name>
</gene>
<dbReference type="Proteomes" id="UP001056610">
    <property type="component" value="Chromosome"/>
</dbReference>
<evidence type="ECO:0000313" key="2">
    <source>
        <dbReference type="EMBL" id="UQX13372.1"/>
    </source>
</evidence>
<evidence type="ECO:0000313" key="3">
    <source>
        <dbReference type="Proteomes" id="UP001056610"/>
    </source>
</evidence>
<organism evidence="2 3">
    <name type="scientific">Candidatus Mycobacterium methanotrophicum</name>
    <dbReference type="NCBI Taxonomy" id="2943498"/>
    <lineage>
        <taxon>Bacteria</taxon>
        <taxon>Bacillati</taxon>
        <taxon>Actinomycetota</taxon>
        <taxon>Actinomycetes</taxon>
        <taxon>Mycobacteriales</taxon>
        <taxon>Mycobacteriaceae</taxon>
        <taxon>Mycobacterium</taxon>
    </lineage>
</organism>
<feature type="compositionally biased region" description="Basic and acidic residues" evidence="1">
    <location>
        <begin position="69"/>
        <end position="85"/>
    </location>
</feature>
<evidence type="ECO:0000256" key="1">
    <source>
        <dbReference type="SAM" id="MobiDB-lite"/>
    </source>
</evidence>
<dbReference type="EMBL" id="CP097320">
    <property type="protein sequence ID" value="UQX13372.1"/>
    <property type="molecule type" value="Genomic_DNA"/>
</dbReference>
<accession>A0ABY4QSM5</accession>
<name>A0ABY4QSM5_9MYCO</name>
<keyword evidence="3" id="KW-1185">Reference proteome</keyword>
<feature type="region of interest" description="Disordered" evidence="1">
    <location>
        <begin position="65"/>
        <end position="85"/>
    </location>
</feature>
<proteinExistence type="predicted"/>
<protein>
    <submittedName>
        <fullName evidence="2">Uncharacterized protein</fullName>
    </submittedName>
</protein>
<dbReference type="RefSeq" id="WP_219067864.1">
    <property type="nucleotide sequence ID" value="NZ_CAJUXY010000026.1"/>
</dbReference>